<dbReference type="AlphaFoldDB" id="A0A4Y2RPM4"/>
<keyword evidence="4" id="KW-1185">Reference proteome</keyword>
<proteinExistence type="predicted"/>
<evidence type="ECO:0000256" key="1">
    <source>
        <dbReference type="SAM" id="MobiDB-lite"/>
    </source>
</evidence>
<sequence>SCPTLSCRSGDTLHLRFPITDPTDCTEPNCSFKSRGKSWHSIKCSLLRHLCTSHHLPGLITFHWCATCATKIKSPTKHPCLAAGTMIKLDIDSMFKCPQCQEPYPTELGLRNHVAAHKKANALANATQRIIPKMGSSKWKRKKKIVQQISNLPDESMSDPASVLAPPINNDPPGDNSQSQEEEPVRGPLAIYIEHIEDILTQDPSEEFYEYFCQVVDMAVLEVRNLSSQPTPTRPDQPSSSKRSRKNIDINDPQACQTLFNRNQKRAVREICNGPPIRCQIPIEIIEDHFKSAWDSSHPPLSPIPPTEENRTPILERSFSASEVSKKLAAAQNSAPGPDRITYHHWRSIPQSQKFLTLAFNSCLHF</sequence>
<feature type="compositionally biased region" description="Polar residues" evidence="1">
    <location>
        <begin position="226"/>
        <end position="241"/>
    </location>
</feature>
<evidence type="ECO:0000313" key="3">
    <source>
        <dbReference type="EMBL" id="GBN77601.1"/>
    </source>
</evidence>
<gene>
    <name evidence="3" type="ORF">AVEN_217867_1</name>
</gene>
<feature type="non-terminal residue" evidence="3">
    <location>
        <position position="1"/>
    </location>
</feature>
<feature type="region of interest" description="Disordered" evidence="1">
    <location>
        <begin position="226"/>
        <end position="251"/>
    </location>
</feature>
<dbReference type="PROSITE" id="PS00028">
    <property type="entry name" value="ZINC_FINGER_C2H2_1"/>
    <property type="match status" value="1"/>
</dbReference>
<feature type="domain" description="C2H2-type" evidence="2">
    <location>
        <begin position="97"/>
        <end position="117"/>
    </location>
</feature>
<dbReference type="Proteomes" id="UP000499080">
    <property type="component" value="Unassembled WGS sequence"/>
</dbReference>
<reference evidence="3 4" key="1">
    <citation type="journal article" date="2019" name="Sci. Rep.">
        <title>Orb-weaving spider Araneus ventricosus genome elucidates the spidroin gene catalogue.</title>
        <authorList>
            <person name="Kono N."/>
            <person name="Nakamura H."/>
            <person name="Ohtoshi R."/>
            <person name="Moran D.A.P."/>
            <person name="Shinohara A."/>
            <person name="Yoshida Y."/>
            <person name="Fujiwara M."/>
            <person name="Mori M."/>
            <person name="Tomita M."/>
            <person name="Arakawa K."/>
        </authorList>
    </citation>
    <scope>NUCLEOTIDE SEQUENCE [LARGE SCALE GENOMIC DNA]</scope>
</reference>
<evidence type="ECO:0000259" key="2">
    <source>
        <dbReference type="PROSITE" id="PS00028"/>
    </source>
</evidence>
<evidence type="ECO:0000313" key="4">
    <source>
        <dbReference type="Proteomes" id="UP000499080"/>
    </source>
</evidence>
<name>A0A4Y2RPM4_ARAVE</name>
<accession>A0A4Y2RPM4</accession>
<dbReference type="EMBL" id="BGPR01017896">
    <property type="protein sequence ID" value="GBN77601.1"/>
    <property type="molecule type" value="Genomic_DNA"/>
</dbReference>
<dbReference type="OrthoDB" id="8353735at2759"/>
<comment type="caution">
    <text evidence="3">The sequence shown here is derived from an EMBL/GenBank/DDBJ whole genome shotgun (WGS) entry which is preliminary data.</text>
</comment>
<protein>
    <recommendedName>
        <fullName evidence="2">C2H2-type domain-containing protein</fullName>
    </recommendedName>
</protein>
<feature type="region of interest" description="Disordered" evidence="1">
    <location>
        <begin position="150"/>
        <end position="184"/>
    </location>
</feature>
<organism evidence="3 4">
    <name type="scientific">Araneus ventricosus</name>
    <name type="common">Orbweaver spider</name>
    <name type="synonym">Epeira ventricosa</name>
    <dbReference type="NCBI Taxonomy" id="182803"/>
    <lineage>
        <taxon>Eukaryota</taxon>
        <taxon>Metazoa</taxon>
        <taxon>Ecdysozoa</taxon>
        <taxon>Arthropoda</taxon>
        <taxon>Chelicerata</taxon>
        <taxon>Arachnida</taxon>
        <taxon>Araneae</taxon>
        <taxon>Araneomorphae</taxon>
        <taxon>Entelegynae</taxon>
        <taxon>Araneoidea</taxon>
        <taxon>Araneidae</taxon>
        <taxon>Araneus</taxon>
    </lineage>
</organism>
<dbReference type="InterPro" id="IPR013087">
    <property type="entry name" value="Znf_C2H2_type"/>
</dbReference>